<keyword evidence="1" id="KW-0812">Transmembrane</keyword>
<evidence type="ECO:0000313" key="2">
    <source>
        <dbReference type="EMBL" id="CAD9438522.1"/>
    </source>
</evidence>
<gene>
    <name evidence="2" type="ORF">FPAR1323_LOCUS14151</name>
</gene>
<feature type="transmembrane region" description="Helical" evidence="1">
    <location>
        <begin position="141"/>
        <end position="159"/>
    </location>
</feature>
<organism evidence="2">
    <name type="scientific">Florenciella parvula</name>
    <dbReference type="NCBI Taxonomy" id="236787"/>
    <lineage>
        <taxon>Eukaryota</taxon>
        <taxon>Sar</taxon>
        <taxon>Stramenopiles</taxon>
        <taxon>Ochrophyta</taxon>
        <taxon>Dictyochophyceae</taxon>
        <taxon>Florenciellales</taxon>
        <taxon>Florenciella</taxon>
    </lineage>
</organism>
<evidence type="ECO:0000256" key="1">
    <source>
        <dbReference type="SAM" id="Phobius"/>
    </source>
</evidence>
<feature type="transmembrane region" description="Helical" evidence="1">
    <location>
        <begin position="84"/>
        <end position="103"/>
    </location>
</feature>
<feature type="transmembrane region" description="Helical" evidence="1">
    <location>
        <begin position="110"/>
        <end position="129"/>
    </location>
</feature>
<feature type="transmembrane region" description="Helical" evidence="1">
    <location>
        <begin position="33"/>
        <end position="54"/>
    </location>
</feature>
<sequence length="200" mass="21369">MGLFRQPPTEVLTFDPLSLRSSMIYHRTYHHSLALHVNHLVFLNTYLFGILVLVCALNRGSFGAVYFVAIGYSAYSVALTEAYAVPYAGVIFALGLGAWRLTTALNSNEIAGLAGAGIVLCSFAAQLVGHAKYELYAAPPHLFHGFVAAPVLEFMSLVLRLGLLPQLKRDVDAEVARARGAAAGPMKPPGHVGSRTASDG</sequence>
<proteinExistence type="predicted"/>
<keyword evidence="1" id="KW-1133">Transmembrane helix</keyword>
<keyword evidence="1" id="KW-0472">Membrane</keyword>
<dbReference type="AlphaFoldDB" id="A0A7S2GB48"/>
<accession>A0A7S2GB48</accession>
<protein>
    <submittedName>
        <fullName evidence="2">Uncharacterized protein</fullName>
    </submittedName>
</protein>
<feature type="transmembrane region" description="Helical" evidence="1">
    <location>
        <begin position="61"/>
        <end position="78"/>
    </location>
</feature>
<dbReference type="EMBL" id="HBGT01027209">
    <property type="protein sequence ID" value="CAD9438522.1"/>
    <property type="molecule type" value="Transcribed_RNA"/>
</dbReference>
<reference evidence="2" key="1">
    <citation type="submission" date="2021-01" db="EMBL/GenBank/DDBJ databases">
        <authorList>
            <person name="Corre E."/>
            <person name="Pelletier E."/>
            <person name="Niang G."/>
            <person name="Scheremetjew M."/>
            <person name="Finn R."/>
            <person name="Kale V."/>
            <person name="Holt S."/>
            <person name="Cochrane G."/>
            <person name="Meng A."/>
            <person name="Brown T."/>
            <person name="Cohen L."/>
        </authorList>
    </citation>
    <scope>NUCLEOTIDE SEQUENCE</scope>
    <source>
        <strain evidence="2">RCC1693</strain>
    </source>
</reference>
<name>A0A7S2GB48_9STRA</name>